<gene>
    <name evidence="1" type="ORF">TH606_10590</name>
</gene>
<evidence type="ECO:0000313" key="2">
    <source>
        <dbReference type="Proteomes" id="UP000076964"/>
    </source>
</evidence>
<keyword evidence="2" id="KW-1185">Reference proteome</keyword>
<accession>A0A177E6B4</accession>
<dbReference type="AlphaFoldDB" id="A0A177E6B4"/>
<dbReference type="EMBL" id="LSFI01000071">
    <property type="protein sequence ID" value="OAG26762.1"/>
    <property type="molecule type" value="Genomic_DNA"/>
</dbReference>
<dbReference type="RefSeq" id="WP_068543847.1">
    <property type="nucleotide sequence ID" value="NZ_LSFI01000071.1"/>
</dbReference>
<comment type="caution">
    <text evidence="1">The sequence shown here is derived from an EMBL/GenBank/DDBJ whole genome shotgun (WGS) entry which is preliminary data.</text>
</comment>
<proteinExistence type="predicted"/>
<dbReference type="Proteomes" id="UP000076964">
    <property type="component" value="Unassembled WGS sequence"/>
</dbReference>
<organism evidence="1 2">
    <name type="scientific">Thermodesulfatator autotrophicus</name>
    <dbReference type="NCBI Taxonomy" id="1795632"/>
    <lineage>
        <taxon>Bacteria</taxon>
        <taxon>Pseudomonadati</taxon>
        <taxon>Thermodesulfobacteriota</taxon>
        <taxon>Thermodesulfobacteria</taxon>
        <taxon>Thermodesulfobacteriales</taxon>
        <taxon>Thermodesulfatatoraceae</taxon>
        <taxon>Thermodesulfatator</taxon>
    </lineage>
</organism>
<protein>
    <submittedName>
        <fullName evidence="1">Uncharacterized protein</fullName>
    </submittedName>
</protein>
<reference evidence="1 2" key="1">
    <citation type="submission" date="2016-02" db="EMBL/GenBank/DDBJ databases">
        <title>Draft genome sequence of Thermodesulfatator sp. S606.</title>
        <authorList>
            <person name="Lai Q."/>
            <person name="Cao J."/>
            <person name="Dupont S."/>
            <person name="Shao Z."/>
            <person name="Jebbar M."/>
            <person name="Alain K."/>
        </authorList>
    </citation>
    <scope>NUCLEOTIDE SEQUENCE [LARGE SCALE GENOMIC DNA]</scope>
    <source>
        <strain evidence="1 2">S606</strain>
    </source>
</reference>
<evidence type="ECO:0000313" key="1">
    <source>
        <dbReference type="EMBL" id="OAG26762.1"/>
    </source>
</evidence>
<name>A0A177E6B4_9BACT</name>
<sequence>MRKFLKICWGVTTFLLLWLVSPVLAVEWDSGRLDIQSLTQLNYLNIEGDSSRSVNTEGAHYNEELVFNLYQYTPGGWHLETHLYSRFTDDPMFQINKRNFYILEGFFRFYNDKMVIQGGDFAEDFTRYTFNTSLFGVKCQMNLQDSIEAKAFVGRNRDEDLDKYVRYVEGASFKGKVKNLSFQIAMVSSNVDSSTLREDSPIGDEENTVGGISFEWSPLEVFRLRGEWARSVYNQDTRLTEDRYDNVYFLGMELSPLTYLNLKFEFERVEPWFMTVFGASNPDRQRYHFEGNLSPSPSWNLNLMYEYAYDKISSNSEAEERTYTEIASLASFWNPFWTREDVWNTLGINLQIDYFQNYNHGSQPMTDNEEIRGNFSLSQSFSFWRYSLSYTYSRYWDYVDPTSEYFSHVPALSLVFFQSKETWSYDLSLDLSYSYRKTVRTDFKDRSWRGEVNTSFISEARGTSLGLRFGLERNLSDNPGGVSDNTLYSYSLTLEQRLRETPSFNARLNFSFTHNDYQEKDSPGDYQEDLLVLKLHMNF</sequence>